<dbReference type="Proteomes" id="UP001234989">
    <property type="component" value="Chromosome 1"/>
</dbReference>
<dbReference type="EMBL" id="CP133616">
    <property type="protein sequence ID" value="WMV30324.1"/>
    <property type="molecule type" value="Genomic_DNA"/>
</dbReference>
<accession>A0AAF0TB58</accession>
<evidence type="ECO:0000313" key="2">
    <source>
        <dbReference type="EMBL" id="WMV30324.1"/>
    </source>
</evidence>
<dbReference type="EMBL" id="CP133612">
    <property type="protein sequence ID" value="WMV11769.1"/>
    <property type="molecule type" value="Genomic_DNA"/>
</dbReference>
<protein>
    <submittedName>
        <fullName evidence="1">Uncharacterized protein</fullName>
    </submittedName>
</protein>
<evidence type="ECO:0000313" key="3">
    <source>
        <dbReference type="Proteomes" id="UP001234989"/>
    </source>
</evidence>
<evidence type="ECO:0000313" key="1">
    <source>
        <dbReference type="EMBL" id="WMV11769.1"/>
    </source>
</evidence>
<reference evidence="1" key="1">
    <citation type="submission" date="2023-08" db="EMBL/GenBank/DDBJ databases">
        <title>A de novo genome assembly of Solanum verrucosum Schlechtendal, a Mexican diploid species geographically isolated from the other diploid A-genome species in potato relatives.</title>
        <authorList>
            <person name="Hosaka K."/>
        </authorList>
    </citation>
    <scope>NUCLEOTIDE SEQUENCE</scope>
    <source>
        <tissue evidence="1">Young leaves</tissue>
    </source>
</reference>
<sequence length="12" mass="1306">MDSQSVLQVRGS</sequence>
<proteinExistence type="predicted"/>
<organism evidence="1 3">
    <name type="scientific">Solanum verrucosum</name>
    <dbReference type="NCBI Taxonomy" id="315347"/>
    <lineage>
        <taxon>Eukaryota</taxon>
        <taxon>Viridiplantae</taxon>
        <taxon>Streptophyta</taxon>
        <taxon>Embryophyta</taxon>
        <taxon>Tracheophyta</taxon>
        <taxon>Spermatophyta</taxon>
        <taxon>Magnoliopsida</taxon>
        <taxon>eudicotyledons</taxon>
        <taxon>Gunneridae</taxon>
        <taxon>Pentapetalae</taxon>
        <taxon>asterids</taxon>
        <taxon>lamiids</taxon>
        <taxon>Solanales</taxon>
        <taxon>Solanaceae</taxon>
        <taxon>Solanoideae</taxon>
        <taxon>Solaneae</taxon>
        <taxon>Solanum</taxon>
    </lineage>
</organism>
<dbReference type="Proteomes" id="UP001234989">
    <property type="component" value="Chromosome 5"/>
</dbReference>
<name>A0AAF0TB58_SOLVR</name>
<gene>
    <name evidence="1" type="ORF">MTR67_005154</name>
    <name evidence="2" type="ORF">MTR67_023709</name>
</gene>
<keyword evidence="3" id="KW-1185">Reference proteome</keyword>